<evidence type="ECO:0000256" key="3">
    <source>
        <dbReference type="ARBA" id="ARBA00006958"/>
    </source>
</evidence>
<dbReference type="PANTHER" id="PTHR22930">
    <property type="match status" value="1"/>
</dbReference>
<feature type="domain" description="DDE Tnp4" evidence="8">
    <location>
        <begin position="67"/>
        <end position="142"/>
    </location>
</feature>
<evidence type="ECO:0000256" key="4">
    <source>
        <dbReference type="ARBA" id="ARBA00022722"/>
    </source>
</evidence>
<dbReference type="InterPro" id="IPR027806">
    <property type="entry name" value="HARBI1_dom"/>
</dbReference>
<keyword evidence="10" id="KW-1185">Reference proteome</keyword>
<evidence type="ECO:0000256" key="7">
    <source>
        <dbReference type="ARBA" id="ARBA00023242"/>
    </source>
</evidence>
<reference evidence="9 10" key="1">
    <citation type="journal article" date="2024" name="BMC Genomics">
        <title>De novo assembly and annotation of Popillia japonica's genome with initial clues to its potential as an invasive pest.</title>
        <authorList>
            <person name="Cucini C."/>
            <person name="Boschi S."/>
            <person name="Funari R."/>
            <person name="Cardaioli E."/>
            <person name="Iannotti N."/>
            <person name="Marturano G."/>
            <person name="Paoli F."/>
            <person name="Bruttini M."/>
            <person name="Carapelli A."/>
            <person name="Frati F."/>
            <person name="Nardi F."/>
        </authorList>
    </citation>
    <scope>NUCLEOTIDE SEQUENCE [LARGE SCALE GENOMIC DNA]</scope>
    <source>
        <strain evidence="9">DMR45628</strain>
    </source>
</reference>
<keyword evidence="6" id="KW-0378">Hydrolase</keyword>
<evidence type="ECO:0000256" key="6">
    <source>
        <dbReference type="ARBA" id="ARBA00022801"/>
    </source>
</evidence>
<keyword evidence="7" id="KW-0539">Nucleus</keyword>
<keyword evidence="5" id="KW-0479">Metal-binding</keyword>
<comment type="caution">
    <text evidence="9">The sequence shown here is derived from an EMBL/GenBank/DDBJ whole genome shotgun (WGS) entry which is preliminary data.</text>
</comment>
<protein>
    <submittedName>
        <fullName evidence="9">DDE superfamily endonuclease</fullName>
    </submittedName>
</protein>
<dbReference type="AlphaFoldDB" id="A0AAW1MF14"/>
<proteinExistence type="inferred from homology"/>
<dbReference type="EMBL" id="JASPKY010000053">
    <property type="protein sequence ID" value="KAK9744964.1"/>
    <property type="molecule type" value="Genomic_DNA"/>
</dbReference>
<dbReference type="Proteomes" id="UP001458880">
    <property type="component" value="Unassembled WGS sequence"/>
</dbReference>
<dbReference type="GO" id="GO:0004519">
    <property type="term" value="F:endonuclease activity"/>
    <property type="evidence" value="ECO:0007669"/>
    <property type="project" value="UniProtKB-KW"/>
</dbReference>
<accession>A0AAW1MF14</accession>
<dbReference type="PANTHER" id="PTHR22930:SF289">
    <property type="entry name" value="DDE TNP4 DOMAIN-CONTAINING PROTEIN-RELATED"/>
    <property type="match status" value="1"/>
</dbReference>
<comment type="subcellular location">
    <subcellularLocation>
        <location evidence="2">Nucleus</location>
    </subcellularLocation>
</comment>
<keyword evidence="4" id="KW-0540">Nuclease</keyword>
<evidence type="ECO:0000256" key="5">
    <source>
        <dbReference type="ARBA" id="ARBA00022723"/>
    </source>
</evidence>
<evidence type="ECO:0000313" key="10">
    <source>
        <dbReference type="Proteomes" id="UP001458880"/>
    </source>
</evidence>
<keyword evidence="9" id="KW-0255">Endonuclease</keyword>
<name>A0AAW1MF14_POPJA</name>
<comment type="similarity">
    <text evidence="3">Belongs to the HARBI1 family.</text>
</comment>
<dbReference type="GO" id="GO:0005634">
    <property type="term" value="C:nucleus"/>
    <property type="evidence" value="ECO:0007669"/>
    <property type="project" value="UniProtKB-SubCell"/>
</dbReference>
<evidence type="ECO:0000256" key="1">
    <source>
        <dbReference type="ARBA" id="ARBA00001968"/>
    </source>
</evidence>
<comment type="cofactor">
    <cofactor evidence="1">
        <name>a divalent metal cation</name>
        <dbReference type="ChEBI" id="CHEBI:60240"/>
    </cofactor>
</comment>
<dbReference type="GO" id="GO:0016787">
    <property type="term" value="F:hydrolase activity"/>
    <property type="evidence" value="ECO:0007669"/>
    <property type="project" value="UniProtKB-KW"/>
</dbReference>
<organism evidence="9 10">
    <name type="scientific">Popillia japonica</name>
    <name type="common">Japanese beetle</name>
    <dbReference type="NCBI Taxonomy" id="7064"/>
    <lineage>
        <taxon>Eukaryota</taxon>
        <taxon>Metazoa</taxon>
        <taxon>Ecdysozoa</taxon>
        <taxon>Arthropoda</taxon>
        <taxon>Hexapoda</taxon>
        <taxon>Insecta</taxon>
        <taxon>Pterygota</taxon>
        <taxon>Neoptera</taxon>
        <taxon>Endopterygota</taxon>
        <taxon>Coleoptera</taxon>
        <taxon>Polyphaga</taxon>
        <taxon>Scarabaeiformia</taxon>
        <taxon>Scarabaeidae</taxon>
        <taxon>Rutelinae</taxon>
        <taxon>Popillia</taxon>
    </lineage>
</organism>
<dbReference type="InterPro" id="IPR045249">
    <property type="entry name" value="HARBI1-like"/>
</dbReference>
<dbReference type="GO" id="GO:0046872">
    <property type="term" value="F:metal ion binding"/>
    <property type="evidence" value="ECO:0007669"/>
    <property type="project" value="UniProtKB-KW"/>
</dbReference>
<gene>
    <name evidence="9" type="ORF">QE152_g7308</name>
</gene>
<evidence type="ECO:0000256" key="2">
    <source>
        <dbReference type="ARBA" id="ARBA00004123"/>
    </source>
</evidence>
<evidence type="ECO:0000313" key="9">
    <source>
        <dbReference type="EMBL" id="KAK9744964.1"/>
    </source>
</evidence>
<evidence type="ECO:0000259" key="8">
    <source>
        <dbReference type="Pfam" id="PF13359"/>
    </source>
</evidence>
<dbReference type="Pfam" id="PF13359">
    <property type="entry name" value="DDE_Tnp_4"/>
    <property type="match status" value="1"/>
</dbReference>
<sequence>MPASPEEIAHVEQQFMGMYGFPHVIGCIDGMHITIQSPGGDNAEVYRNRKGYFSYNVQVVCDCHLKIRSDSAYPCKTYLMTPILHPANDAETRYNNAQTKTRNCVERCFGIWNCRFPALSVGLRISKETALKAIVAAAVLHNLAADEGLEVPEPEVELLANEVLEQIANVIGNGNIHRQHLIRDYF</sequence>